<sequence>MQPKSLTYVFFILTCPILAAYVAYHLMATKPSNHNLNVLKKPLALFSKQPLTGYYRDGYCRTGSEDKGNHAVAGVVTNEFLDFSASRGNDLRSIGLTGGCKWCLCTNRWKEAFDARKGDDDPIVPKVFLHATDESALSNGIGMDDLKKFAAEGEIAGERGKSAGAPVTPSDKAGGAVRETH</sequence>
<dbReference type="Proteomes" id="UP000324767">
    <property type="component" value="Unassembled WGS sequence"/>
</dbReference>
<protein>
    <submittedName>
        <fullName evidence="4">Uncharacterized protein</fullName>
    </submittedName>
</protein>
<name>A0A1W5D168_9LECA</name>
<dbReference type="PANTHER" id="PTHR37466">
    <property type="entry name" value="SLR1628 PROTEIN"/>
    <property type="match status" value="1"/>
</dbReference>
<evidence type="ECO:0000256" key="2">
    <source>
        <dbReference type="SAM" id="Phobius"/>
    </source>
</evidence>
<dbReference type="EMBL" id="VXIT01000001">
    <property type="protein sequence ID" value="KAA6415488.1"/>
    <property type="molecule type" value="Genomic_DNA"/>
</dbReference>
<organism evidence="4 5">
    <name type="scientific">Lasallia pustulata</name>
    <dbReference type="NCBI Taxonomy" id="136370"/>
    <lineage>
        <taxon>Eukaryota</taxon>
        <taxon>Fungi</taxon>
        <taxon>Dikarya</taxon>
        <taxon>Ascomycota</taxon>
        <taxon>Pezizomycotina</taxon>
        <taxon>Lecanoromycetes</taxon>
        <taxon>OSLEUM clade</taxon>
        <taxon>Umbilicariomycetidae</taxon>
        <taxon>Umbilicariales</taxon>
        <taxon>Umbilicariaceae</taxon>
        <taxon>Lasallia</taxon>
    </lineage>
</organism>
<feature type="region of interest" description="Disordered" evidence="1">
    <location>
        <begin position="157"/>
        <end position="181"/>
    </location>
</feature>
<keyword evidence="5" id="KW-1185">Reference proteome</keyword>
<evidence type="ECO:0000313" key="4">
    <source>
        <dbReference type="EMBL" id="SLM36846.1"/>
    </source>
</evidence>
<dbReference type="EMBL" id="FWEW01001349">
    <property type="protein sequence ID" value="SLM36846.1"/>
    <property type="molecule type" value="Genomic_DNA"/>
</dbReference>
<dbReference type="OrthoDB" id="1517790at2759"/>
<keyword evidence="2" id="KW-1133">Transmembrane helix</keyword>
<evidence type="ECO:0000313" key="6">
    <source>
        <dbReference type="Proteomes" id="UP000324767"/>
    </source>
</evidence>
<dbReference type="Proteomes" id="UP000192927">
    <property type="component" value="Unassembled WGS sequence"/>
</dbReference>
<evidence type="ECO:0000313" key="3">
    <source>
        <dbReference type="EMBL" id="KAA6415488.1"/>
    </source>
</evidence>
<dbReference type="PANTHER" id="PTHR37466:SF1">
    <property type="entry name" value="SLR1628 PROTEIN"/>
    <property type="match status" value="1"/>
</dbReference>
<reference evidence="3 6" key="3">
    <citation type="submission" date="2019-09" db="EMBL/GenBank/DDBJ databases">
        <title>The hologenome of the rock-dwelling lichen Lasallia pustulata.</title>
        <authorList>
            <person name="Greshake Tzovaras B."/>
            <person name="Segers F."/>
            <person name="Bicker A."/>
            <person name="Dal Grande F."/>
            <person name="Otte J."/>
            <person name="Hankeln T."/>
            <person name="Schmitt I."/>
            <person name="Ebersberger I."/>
        </authorList>
    </citation>
    <scope>NUCLEOTIDE SEQUENCE [LARGE SCALE GENOMIC DNA]</scope>
    <source>
        <strain evidence="3">A1-1</strain>
    </source>
</reference>
<keyword evidence="2" id="KW-0472">Membrane</keyword>
<dbReference type="Pfam" id="PF09996">
    <property type="entry name" value="DUF2237"/>
    <property type="match status" value="1"/>
</dbReference>
<accession>A0A1W5D168</accession>
<reference evidence="4" key="2">
    <citation type="submission" date="2017-03" db="EMBL/GenBank/DDBJ databases">
        <authorList>
            <person name="Afonso C.L."/>
            <person name="Miller P.J."/>
            <person name="Scott M.A."/>
            <person name="Spackman E."/>
            <person name="Goraichik I."/>
            <person name="Dimitrov K.M."/>
            <person name="Suarez D.L."/>
            <person name="Swayne D.E."/>
        </authorList>
    </citation>
    <scope>NUCLEOTIDE SEQUENCE [LARGE SCALE GENOMIC DNA]</scope>
</reference>
<evidence type="ECO:0000313" key="5">
    <source>
        <dbReference type="Proteomes" id="UP000192927"/>
    </source>
</evidence>
<keyword evidence="2" id="KW-0812">Transmembrane</keyword>
<gene>
    <name evidence="3" type="ORF">FRX48_00203</name>
</gene>
<evidence type="ECO:0000256" key="1">
    <source>
        <dbReference type="SAM" id="MobiDB-lite"/>
    </source>
</evidence>
<feature type="transmembrane region" description="Helical" evidence="2">
    <location>
        <begin position="6"/>
        <end position="24"/>
    </location>
</feature>
<dbReference type="Gene3D" id="3.30.56.110">
    <property type="entry name" value="Protein of unknown function DUF2237"/>
    <property type="match status" value="1"/>
</dbReference>
<dbReference type="InterPro" id="IPR018714">
    <property type="entry name" value="DUF2237"/>
</dbReference>
<reference evidence="5" key="1">
    <citation type="submission" date="2017-03" db="EMBL/GenBank/DDBJ databases">
        <authorList>
            <person name="Sharma R."/>
            <person name="Thines M."/>
        </authorList>
    </citation>
    <scope>NUCLEOTIDE SEQUENCE [LARGE SCALE GENOMIC DNA]</scope>
</reference>
<proteinExistence type="predicted"/>
<dbReference type="AlphaFoldDB" id="A0A1W5D168"/>